<feature type="compositionally biased region" description="Low complexity" evidence="1">
    <location>
        <begin position="105"/>
        <end position="115"/>
    </location>
</feature>
<feature type="compositionally biased region" description="Low complexity" evidence="1">
    <location>
        <begin position="463"/>
        <end position="485"/>
    </location>
</feature>
<accession>A0A167UYZ4</accession>
<dbReference type="OrthoDB" id="5411773at2759"/>
<feature type="compositionally biased region" description="Basic and acidic residues" evidence="1">
    <location>
        <begin position="305"/>
        <end position="318"/>
    </location>
</feature>
<gene>
    <name evidence="2" type="ORF">SPI_04908</name>
</gene>
<evidence type="ECO:0000313" key="3">
    <source>
        <dbReference type="Proteomes" id="UP000076874"/>
    </source>
</evidence>
<feature type="compositionally biased region" description="Basic residues" evidence="1">
    <location>
        <begin position="187"/>
        <end position="205"/>
    </location>
</feature>
<feature type="region of interest" description="Disordered" evidence="1">
    <location>
        <begin position="427"/>
        <end position="486"/>
    </location>
</feature>
<protein>
    <submittedName>
        <fullName evidence="2">Uncharacterized protein</fullName>
    </submittedName>
</protein>
<comment type="caution">
    <text evidence="2">The sequence shown here is derived from an EMBL/GenBank/DDBJ whole genome shotgun (WGS) entry which is preliminary data.</text>
</comment>
<keyword evidence="3" id="KW-1185">Reference proteome</keyword>
<name>A0A167UYZ4_9HYPO</name>
<dbReference type="EMBL" id="AZHD01000007">
    <property type="protein sequence ID" value="OAA62049.1"/>
    <property type="molecule type" value="Genomic_DNA"/>
</dbReference>
<dbReference type="STRING" id="1081102.A0A167UYZ4"/>
<organism evidence="2 3">
    <name type="scientific">Niveomyces insectorum RCEF 264</name>
    <dbReference type="NCBI Taxonomy" id="1081102"/>
    <lineage>
        <taxon>Eukaryota</taxon>
        <taxon>Fungi</taxon>
        <taxon>Dikarya</taxon>
        <taxon>Ascomycota</taxon>
        <taxon>Pezizomycotina</taxon>
        <taxon>Sordariomycetes</taxon>
        <taxon>Hypocreomycetidae</taxon>
        <taxon>Hypocreales</taxon>
        <taxon>Cordycipitaceae</taxon>
        <taxon>Niveomyces</taxon>
    </lineage>
</organism>
<evidence type="ECO:0000313" key="2">
    <source>
        <dbReference type="EMBL" id="OAA62049.1"/>
    </source>
</evidence>
<feature type="region of interest" description="Disordered" evidence="1">
    <location>
        <begin position="305"/>
        <end position="339"/>
    </location>
</feature>
<proteinExistence type="predicted"/>
<dbReference type="AlphaFoldDB" id="A0A167UYZ4"/>
<evidence type="ECO:0000256" key="1">
    <source>
        <dbReference type="SAM" id="MobiDB-lite"/>
    </source>
</evidence>
<reference evidence="2 3" key="1">
    <citation type="journal article" date="2016" name="Genome Biol. Evol.">
        <title>Divergent and convergent evolution of fungal pathogenicity.</title>
        <authorList>
            <person name="Shang Y."/>
            <person name="Xiao G."/>
            <person name="Zheng P."/>
            <person name="Cen K."/>
            <person name="Zhan S."/>
            <person name="Wang C."/>
        </authorList>
    </citation>
    <scope>NUCLEOTIDE SEQUENCE [LARGE SCALE GENOMIC DNA]</scope>
    <source>
        <strain evidence="2 3">RCEF 264</strain>
    </source>
</reference>
<feature type="compositionally biased region" description="Acidic residues" evidence="1">
    <location>
        <begin position="255"/>
        <end position="267"/>
    </location>
</feature>
<dbReference type="Proteomes" id="UP000076874">
    <property type="component" value="Unassembled WGS sequence"/>
</dbReference>
<feature type="region of interest" description="Disordered" evidence="1">
    <location>
        <begin position="1"/>
        <end position="21"/>
    </location>
</feature>
<feature type="compositionally biased region" description="Low complexity" evidence="1">
    <location>
        <begin position="206"/>
        <end position="226"/>
    </location>
</feature>
<feature type="region of interest" description="Disordered" evidence="1">
    <location>
        <begin position="185"/>
        <end position="273"/>
    </location>
</feature>
<feature type="region of interest" description="Disordered" evidence="1">
    <location>
        <begin position="656"/>
        <end position="677"/>
    </location>
</feature>
<feature type="region of interest" description="Disordered" evidence="1">
    <location>
        <begin position="87"/>
        <end position="122"/>
    </location>
</feature>
<sequence>MASSLVGSAEDRMPPATAQDDAHATELNTAADAAAAPTGQPYRAVRPLPFELRDHIRVFLEERMYAEAIQLLTSLLAAGGSEQLGLGDGSAEDGIDGGDDKTRSRSATSPTTTTTPAPPVWIPPPSHLALLATLAVHPAYTTRPRDATDRRVAGHALQYLRHLLVMVGPVQAGMCAAFAFQQQGRTSGHRGHPYHSHHGRRRRGRSSTATTTRRTVSANSARAPARSLRRLRKPARSSLHAESEYVDSSTIRYSDEEEDEEGDEKDEDKDSGKKILVPAHAATAGNSDDEDGIYGVYALAGRHGHHDEDDRFDRGHHDDEDDDHDHDATANDGDAVGGRLATRDSADLAARLAAVRVGHGDDENKEDDDNDDDHLALDQALLLQYLDGASSSHTQLRRIATILLADGSQPVLLQPVFEKEMVVAEAEAEAGTGTADVDEDEKDRNHGSASPGSPTPGRAGRTASTRPAGPSSGSSPHTSSASSPGFQESLPLRHRLFYLLILASLYFPGDVARPDVVYRAFAEVLREADVDVFAAFWATPLPLPLPLPVTVTAASTTTTTPGTMLPAPSPGDVLVGLLRHLLSTYLPAAAPKPRTVDRVAADAPLGAGRAVSPAILECCVLPFAANTMLPAANVRMALAIESLFRLLWTDGADGADRAGRADSPTPQILPVTKPRNADAAARDRALLRRSGQRLLTMVQLTKMEAEG</sequence>